<keyword evidence="1" id="KW-0472">Membrane</keyword>
<feature type="chain" id="PRO_5042812020" evidence="2">
    <location>
        <begin position="21"/>
        <end position="208"/>
    </location>
</feature>
<comment type="caution">
    <text evidence="3">The sequence shown here is derived from an EMBL/GenBank/DDBJ whole genome shotgun (WGS) entry which is preliminary data.</text>
</comment>
<dbReference type="Proteomes" id="UP001303160">
    <property type="component" value="Unassembled WGS sequence"/>
</dbReference>
<sequence length="208" mass="21777">MSCIIGVLVSLLLAFSLSTAINIPSLQVGSCPDTGVYPKGPDHCLRVPLDDPSSQKLRRDDIPDGISSIASDMSSIQAEAADFIGQVSQTGSDIIASATAAVDGAGQTASQVIASASSAVDGAVATASSWVSDTFNETQNDANDAGKGAQDWLNSDTNGMSNKALLGVVIAVPVVVILAMVWFCWWCCRRRWIGRQSAKRGTIMNIEK</sequence>
<evidence type="ECO:0000313" key="4">
    <source>
        <dbReference type="Proteomes" id="UP001303160"/>
    </source>
</evidence>
<keyword evidence="1" id="KW-1133">Transmembrane helix</keyword>
<organism evidence="3 4">
    <name type="scientific">Triangularia verruculosa</name>
    <dbReference type="NCBI Taxonomy" id="2587418"/>
    <lineage>
        <taxon>Eukaryota</taxon>
        <taxon>Fungi</taxon>
        <taxon>Dikarya</taxon>
        <taxon>Ascomycota</taxon>
        <taxon>Pezizomycotina</taxon>
        <taxon>Sordariomycetes</taxon>
        <taxon>Sordariomycetidae</taxon>
        <taxon>Sordariales</taxon>
        <taxon>Podosporaceae</taxon>
        <taxon>Triangularia</taxon>
    </lineage>
</organism>
<name>A0AAN7AXQ9_9PEZI</name>
<evidence type="ECO:0000256" key="2">
    <source>
        <dbReference type="SAM" id="SignalP"/>
    </source>
</evidence>
<keyword evidence="4" id="KW-1185">Reference proteome</keyword>
<reference evidence="3" key="1">
    <citation type="journal article" date="2023" name="Mol. Phylogenet. Evol.">
        <title>Genome-scale phylogeny and comparative genomics of the fungal order Sordariales.</title>
        <authorList>
            <person name="Hensen N."/>
            <person name="Bonometti L."/>
            <person name="Westerberg I."/>
            <person name="Brannstrom I.O."/>
            <person name="Guillou S."/>
            <person name="Cros-Aarteil S."/>
            <person name="Calhoun S."/>
            <person name="Haridas S."/>
            <person name="Kuo A."/>
            <person name="Mondo S."/>
            <person name="Pangilinan J."/>
            <person name="Riley R."/>
            <person name="LaButti K."/>
            <person name="Andreopoulos B."/>
            <person name="Lipzen A."/>
            <person name="Chen C."/>
            <person name="Yan M."/>
            <person name="Daum C."/>
            <person name="Ng V."/>
            <person name="Clum A."/>
            <person name="Steindorff A."/>
            <person name="Ohm R.A."/>
            <person name="Martin F."/>
            <person name="Silar P."/>
            <person name="Natvig D.O."/>
            <person name="Lalanne C."/>
            <person name="Gautier V."/>
            <person name="Ament-Velasquez S.L."/>
            <person name="Kruys A."/>
            <person name="Hutchinson M.I."/>
            <person name="Powell A.J."/>
            <person name="Barry K."/>
            <person name="Miller A.N."/>
            <person name="Grigoriev I.V."/>
            <person name="Debuchy R."/>
            <person name="Gladieux P."/>
            <person name="Hiltunen Thoren M."/>
            <person name="Johannesson H."/>
        </authorList>
    </citation>
    <scope>NUCLEOTIDE SEQUENCE</scope>
    <source>
        <strain evidence="3">CBS 315.58</strain>
    </source>
</reference>
<reference evidence="3" key="2">
    <citation type="submission" date="2023-05" db="EMBL/GenBank/DDBJ databases">
        <authorList>
            <consortium name="Lawrence Berkeley National Laboratory"/>
            <person name="Steindorff A."/>
            <person name="Hensen N."/>
            <person name="Bonometti L."/>
            <person name="Westerberg I."/>
            <person name="Brannstrom I.O."/>
            <person name="Guillou S."/>
            <person name="Cros-Aarteil S."/>
            <person name="Calhoun S."/>
            <person name="Haridas S."/>
            <person name="Kuo A."/>
            <person name="Mondo S."/>
            <person name="Pangilinan J."/>
            <person name="Riley R."/>
            <person name="Labutti K."/>
            <person name="Andreopoulos B."/>
            <person name="Lipzen A."/>
            <person name="Chen C."/>
            <person name="Yanf M."/>
            <person name="Daum C."/>
            <person name="Ng V."/>
            <person name="Clum A."/>
            <person name="Ohm R."/>
            <person name="Martin F."/>
            <person name="Silar P."/>
            <person name="Natvig D."/>
            <person name="Lalanne C."/>
            <person name="Gautier V."/>
            <person name="Ament-Velasquez S.L."/>
            <person name="Kruys A."/>
            <person name="Hutchinson M.I."/>
            <person name="Powell A.J."/>
            <person name="Barry K."/>
            <person name="Miller A.N."/>
            <person name="Grigoriev I.V."/>
            <person name="Debuchy R."/>
            <person name="Gladieux P."/>
            <person name="Thoren M.H."/>
            <person name="Johannesson H."/>
        </authorList>
    </citation>
    <scope>NUCLEOTIDE SEQUENCE</scope>
    <source>
        <strain evidence="3">CBS 315.58</strain>
    </source>
</reference>
<proteinExistence type="predicted"/>
<keyword evidence="1" id="KW-0812">Transmembrane</keyword>
<accession>A0AAN7AXQ9</accession>
<feature type="signal peptide" evidence="2">
    <location>
        <begin position="1"/>
        <end position="20"/>
    </location>
</feature>
<dbReference type="AlphaFoldDB" id="A0AAN7AXQ9"/>
<evidence type="ECO:0000256" key="1">
    <source>
        <dbReference type="SAM" id="Phobius"/>
    </source>
</evidence>
<keyword evidence="2" id="KW-0732">Signal</keyword>
<evidence type="ECO:0000313" key="3">
    <source>
        <dbReference type="EMBL" id="KAK4202357.1"/>
    </source>
</evidence>
<dbReference type="EMBL" id="MU863898">
    <property type="protein sequence ID" value="KAK4202357.1"/>
    <property type="molecule type" value="Genomic_DNA"/>
</dbReference>
<feature type="transmembrane region" description="Helical" evidence="1">
    <location>
        <begin position="164"/>
        <end position="188"/>
    </location>
</feature>
<gene>
    <name evidence="3" type="ORF">QBC40DRAFT_321919</name>
</gene>
<protein>
    <submittedName>
        <fullName evidence="3">Uncharacterized protein</fullName>
    </submittedName>
</protein>